<evidence type="ECO:0000313" key="3">
    <source>
        <dbReference type="WBParaSite" id="ECPE_0000036401-mRNA-1"/>
    </source>
</evidence>
<dbReference type="WBParaSite" id="ECPE_0000036401-mRNA-1">
    <property type="protein sequence ID" value="ECPE_0000036401-mRNA-1"/>
    <property type="gene ID" value="ECPE_0000036401"/>
</dbReference>
<evidence type="ECO:0000313" key="1">
    <source>
        <dbReference type="EMBL" id="VDP21962.1"/>
    </source>
</evidence>
<accession>A0A183A079</accession>
<reference evidence="1 2" key="2">
    <citation type="submission" date="2018-11" db="EMBL/GenBank/DDBJ databases">
        <authorList>
            <consortium name="Pathogen Informatics"/>
        </authorList>
    </citation>
    <scope>NUCLEOTIDE SEQUENCE [LARGE SCALE GENOMIC DNA]</scope>
    <source>
        <strain evidence="1 2">Egypt</strain>
    </source>
</reference>
<gene>
    <name evidence="1" type="ORF">ECPE_LOCUS365</name>
</gene>
<name>A0A183A079_9TREM</name>
<proteinExistence type="predicted"/>
<sequence length="112" mass="12905">MVKHQSIDVGDCFRIFPPVSRLSTHAVVVLALCLSRCIVTLGYPSEYSVATYIFVSVFVFTIEWDWAYREAYLELERRRRDGLPLIDRDLVPASRVKLPTDEELGPDFKIII</sequence>
<organism evidence="3">
    <name type="scientific">Echinostoma caproni</name>
    <dbReference type="NCBI Taxonomy" id="27848"/>
    <lineage>
        <taxon>Eukaryota</taxon>
        <taxon>Metazoa</taxon>
        <taxon>Spiralia</taxon>
        <taxon>Lophotrochozoa</taxon>
        <taxon>Platyhelminthes</taxon>
        <taxon>Trematoda</taxon>
        <taxon>Digenea</taxon>
        <taxon>Plagiorchiida</taxon>
        <taxon>Echinostomata</taxon>
        <taxon>Echinostomatoidea</taxon>
        <taxon>Echinostomatidae</taxon>
        <taxon>Echinostoma</taxon>
    </lineage>
</organism>
<keyword evidence="2" id="KW-1185">Reference proteome</keyword>
<protein>
    <submittedName>
        <fullName evidence="3">EXS domain-containing protein</fullName>
    </submittedName>
</protein>
<dbReference type="AlphaFoldDB" id="A0A183A079"/>
<evidence type="ECO:0000313" key="2">
    <source>
        <dbReference type="Proteomes" id="UP000272942"/>
    </source>
</evidence>
<dbReference type="EMBL" id="UZAN01001174">
    <property type="protein sequence ID" value="VDP21962.1"/>
    <property type="molecule type" value="Genomic_DNA"/>
</dbReference>
<dbReference type="OrthoDB" id="5917019at2759"/>
<reference evidence="3" key="1">
    <citation type="submission" date="2016-06" db="UniProtKB">
        <authorList>
            <consortium name="WormBaseParasite"/>
        </authorList>
    </citation>
    <scope>IDENTIFICATION</scope>
</reference>
<dbReference type="Proteomes" id="UP000272942">
    <property type="component" value="Unassembled WGS sequence"/>
</dbReference>